<gene>
    <name evidence="2" type="ORF">MGWOODY_Tha2483</name>
</gene>
<evidence type="ECO:0000259" key="1">
    <source>
        <dbReference type="Pfam" id="PF04575"/>
    </source>
</evidence>
<dbReference type="InterPro" id="IPR007655">
    <property type="entry name" value="Slam_C"/>
</dbReference>
<proteinExistence type="predicted"/>
<protein>
    <recommendedName>
        <fullName evidence="1">Surface lipoprotein assembly modifier C-terminal domain-containing protein</fullName>
    </recommendedName>
</protein>
<reference evidence="2" key="1">
    <citation type="submission" date="2015-10" db="EMBL/GenBank/DDBJ databases">
        <authorList>
            <person name="Gilbert D.G."/>
        </authorList>
    </citation>
    <scope>NUCLEOTIDE SEQUENCE</scope>
</reference>
<name>A0A160TH20_9ZZZZ</name>
<dbReference type="Pfam" id="PF04575">
    <property type="entry name" value="SlipAM"/>
    <property type="match status" value="1"/>
</dbReference>
<accession>A0A160TH20</accession>
<sequence length="301" mass="34907">MRVNALVLKTKTAFMLAVFAVSAQAEFSAELAAGIEYDSNVAVDSIDSTSGLGDWARNLNVALGASGRWPVNWEWSGRYQGYDSQWQTYSQYDTQMHTGLGKVTYKASHFINELAGVYAQADVNGQAFLTMRRISPAIGSFIGQQWYWRAQYDRTQKQFVDYPLRDSDGDGLGLYLYRFLDKTRHFISANVQFKREQTPDDIYQYQGGIVRLGWKRAWQVGADTVSTQIKTRYEMRLYDGIRSDILAARHDDRIRLSADIAWQMTPRWNAQFELIRDWNESNLQAADYKQFRIDSRIRWRY</sequence>
<dbReference type="EMBL" id="CZQC01000065">
    <property type="protein sequence ID" value="CUS42359.1"/>
    <property type="molecule type" value="Genomic_DNA"/>
</dbReference>
<feature type="domain" description="Surface lipoprotein assembly modifier C-terminal" evidence="1">
    <location>
        <begin position="87"/>
        <end position="260"/>
    </location>
</feature>
<evidence type="ECO:0000313" key="2">
    <source>
        <dbReference type="EMBL" id="CUS42359.1"/>
    </source>
</evidence>
<organism evidence="2">
    <name type="scientific">hydrothermal vent metagenome</name>
    <dbReference type="NCBI Taxonomy" id="652676"/>
    <lineage>
        <taxon>unclassified sequences</taxon>
        <taxon>metagenomes</taxon>
        <taxon>ecological metagenomes</taxon>
    </lineage>
</organism>
<dbReference type="AlphaFoldDB" id="A0A160TH20"/>